<keyword evidence="2" id="KW-1185">Reference proteome</keyword>
<accession>A0A8H6FXY8</accession>
<dbReference type="EMBL" id="JACCJC010000017">
    <property type="protein sequence ID" value="KAF6236849.1"/>
    <property type="molecule type" value="Genomic_DNA"/>
</dbReference>
<organism evidence="1 2">
    <name type="scientific">Letharia columbiana</name>
    <dbReference type="NCBI Taxonomy" id="112416"/>
    <lineage>
        <taxon>Eukaryota</taxon>
        <taxon>Fungi</taxon>
        <taxon>Dikarya</taxon>
        <taxon>Ascomycota</taxon>
        <taxon>Pezizomycotina</taxon>
        <taxon>Lecanoromycetes</taxon>
        <taxon>OSLEUM clade</taxon>
        <taxon>Lecanoromycetidae</taxon>
        <taxon>Lecanorales</taxon>
        <taxon>Lecanorineae</taxon>
        <taxon>Parmeliaceae</taxon>
        <taxon>Letharia</taxon>
    </lineage>
</organism>
<name>A0A8H6FXY8_9LECA</name>
<dbReference type="RefSeq" id="XP_037166182.1">
    <property type="nucleotide sequence ID" value="XM_037307058.1"/>
</dbReference>
<dbReference type="GeneID" id="59286804"/>
<protein>
    <submittedName>
        <fullName evidence="1">Uncharacterized protein</fullName>
    </submittedName>
</protein>
<sequence length="301" mass="33710">MRQLNLPSSVYGVTEQDRASDLGTHVIVSVDPMADFFLFAWINVESTSGNGAVESDGPSSEVHDARLTLLQTRTLLVYSKQAVFLTKWGANSDGFWVIYTFEQLMPSSVELRTRLPCKCVAVNPNREGPALIVHGVTIRNRWVALQLACSAPELEAGYDSTLTWKEVVTICAGSICVVARRHPAIKEAKVQEAEHRIGESEKRVVRADIVSPRLRGWRLRQRSGTTLRRGFYAHERGFASKTTNLQRSPEERSLINVPPFAPMQKFCWDKLYRKHVVKAAREGLSHIGTHVWIKTLGPGFA</sequence>
<evidence type="ECO:0000313" key="2">
    <source>
        <dbReference type="Proteomes" id="UP000578531"/>
    </source>
</evidence>
<proteinExistence type="predicted"/>
<reference evidence="1 2" key="1">
    <citation type="journal article" date="2020" name="Genomics">
        <title>Complete, high-quality genomes from long-read metagenomic sequencing of two wolf lichen thalli reveals enigmatic genome architecture.</title>
        <authorList>
            <person name="McKenzie S.K."/>
            <person name="Walston R.F."/>
            <person name="Allen J.L."/>
        </authorList>
    </citation>
    <scope>NUCLEOTIDE SEQUENCE [LARGE SCALE GENOMIC DNA]</scope>
    <source>
        <strain evidence="1">WasteWater2</strain>
    </source>
</reference>
<gene>
    <name evidence="1" type="ORF">HO173_005140</name>
</gene>
<dbReference type="Proteomes" id="UP000578531">
    <property type="component" value="Unassembled WGS sequence"/>
</dbReference>
<evidence type="ECO:0000313" key="1">
    <source>
        <dbReference type="EMBL" id="KAF6236849.1"/>
    </source>
</evidence>
<dbReference type="AlphaFoldDB" id="A0A8H6FXY8"/>
<comment type="caution">
    <text evidence="1">The sequence shown here is derived from an EMBL/GenBank/DDBJ whole genome shotgun (WGS) entry which is preliminary data.</text>
</comment>